<dbReference type="HOGENOM" id="CLU_2400279_0_0_1"/>
<organism evidence="2 3">
    <name type="scientific">Paracoccidioides lutzii (strain ATCC MYA-826 / Pb01)</name>
    <name type="common">Paracoccidioides brasiliensis</name>
    <dbReference type="NCBI Taxonomy" id="502779"/>
    <lineage>
        <taxon>Eukaryota</taxon>
        <taxon>Fungi</taxon>
        <taxon>Dikarya</taxon>
        <taxon>Ascomycota</taxon>
        <taxon>Pezizomycotina</taxon>
        <taxon>Eurotiomycetes</taxon>
        <taxon>Eurotiomycetidae</taxon>
        <taxon>Onygenales</taxon>
        <taxon>Ajellomycetaceae</taxon>
        <taxon>Paracoccidioides</taxon>
    </lineage>
</organism>
<dbReference type="VEuPathDB" id="FungiDB:PAAG_01809"/>
<dbReference type="GeneID" id="9099483"/>
<evidence type="ECO:0000313" key="3">
    <source>
        <dbReference type="Proteomes" id="UP000002059"/>
    </source>
</evidence>
<reference evidence="2 3" key="1">
    <citation type="journal article" date="2011" name="PLoS Genet.">
        <title>Comparative genomic analysis of human fungal pathogens causing paracoccidioidomycosis.</title>
        <authorList>
            <person name="Desjardins C.A."/>
            <person name="Champion M.D."/>
            <person name="Holder J.W."/>
            <person name="Muszewska A."/>
            <person name="Goldberg J."/>
            <person name="Bailao A.M."/>
            <person name="Brigido M.M."/>
            <person name="Ferreira M.E."/>
            <person name="Garcia A.M."/>
            <person name="Grynberg M."/>
            <person name="Gujja S."/>
            <person name="Heiman D.I."/>
            <person name="Henn M.R."/>
            <person name="Kodira C.D."/>
            <person name="Leon-Narvaez H."/>
            <person name="Longo L.V."/>
            <person name="Ma L.J."/>
            <person name="Malavazi I."/>
            <person name="Matsuo A.L."/>
            <person name="Morais F.V."/>
            <person name="Pereira M."/>
            <person name="Rodriguez-Brito S."/>
            <person name="Sakthikumar S."/>
            <person name="Salem-Izacc S.M."/>
            <person name="Sykes S.M."/>
            <person name="Teixeira M.M."/>
            <person name="Vallejo M.C."/>
            <person name="Walter M.E."/>
            <person name="Yandava C."/>
            <person name="Young S."/>
            <person name="Zeng Q."/>
            <person name="Zucker J."/>
            <person name="Felipe M.S."/>
            <person name="Goldman G.H."/>
            <person name="Haas B.J."/>
            <person name="McEwen J.G."/>
            <person name="Nino-Vega G."/>
            <person name="Puccia R."/>
            <person name="San-Blas G."/>
            <person name="Soares C.M."/>
            <person name="Birren B.W."/>
            <person name="Cuomo C.A."/>
        </authorList>
    </citation>
    <scope>NUCLEOTIDE SEQUENCE [LARGE SCALE GENOMIC DNA]</scope>
    <source>
        <strain evidence="3">ATCC MYA-826 / Pb01</strain>
    </source>
</reference>
<name>C1GTG4_PARBA</name>
<dbReference type="AlphaFoldDB" id="C1GTG4"/>
<proteinExistence type="predicted"/>
<dbReference type="Proteomes" id="UP000002059">
    <property type="component" value="Partially assembled WGS sequence"/>
</dbReference>
<keyword evidence="3" id="KW-1185">Reference proteome</keyword>
<dbReference type="RefSeq" id="XP_015701457.1">
    <property type="nucleotide sequence ID" value="XM_015844453.1"/>
</dbReference>
<sequence>MGHSRSNKGSKATGQHQHFVEGSRRTGFSPRDIVESLDKQASLAAIAIVSIVCHNAAGCWALAPPAGPTLGGSDGKPPWLREDPPRSELASLN</sequence>
<accession>C1GTG4</accession>
<dbReference type="KEGG" id="pbl:PAAG_01809"/>
<feature type="region of interest" description="Disordered" evidence="1">
    <location>
        <begin position="64"/>
        <end position="93"/>
    </location>
</feature>
<protein>
    <submittedName>
        <fullName evidence="2">Uncharacterized protein</fullName>
    </submittedName>
</protein>
<feature type="region of interest" description="Disordered" evidence="1">
    <location>
        <begin position="1"/>
        <end position="29"/>
    </location>
</feature>
<evidence type="ECO:0000313" key="2">
    <source>
        <dbReference type="EMBL" id="EEH39620.2"/>
    </source>
</evidence>
<gene>
    <name evidence="2" type="ORF">PAAG_01809</name>
</gene>
<dbReference type="EMBL" id="KN293995">
    <property type="protein sequence ID" value="EEH39620.2"/>
    <property type="molecule type" value="Genomic_DNA"/>
</dbReference>
<evidence type="ECO:0000256" key="1">
    <source>
        <dbReference type="SAM" id="MobiDB-lite"/>
    </source>
</evidence>